<dbReference type="PANTHER" id="PTHR31102:SF1">
    <property type="entry name" value="CATION_H+ EXCHANGER DOMAIN-CONTAINING PROTEIN"/>
    <property type="match status" value="1"/>
</dbReference>
<evidence type="ECO:0000256" key="1">
    <source>
        <dbReference type="ARBA" id="ARBA00004141"/>
    </source>
</evidence>
<protein>
    <submittedName>
        <fullName evidence="7">Cation:proton antiporter</fullName>
    </submittedName>
</protein>
<comment type="subcellular location">
    <subcellularLocation>
        <location evidence="1">Membrane</location>
        <topology evidence="1">Multi-pass membrane protein</topology>
    </subcellularLocation>
</comment>
<dbReference type="GO" id="GO:0016020">
    <property type="term" value="C:membrane"/>
    <property type="evidence" value="ECO:0007669"/>
    <property type="project" value="UniProtKB-SubCell"/>
</dbReference>
<dbReference type="PANTHER" id="PTHR31102">
    <property type="match status" value="1"/>
</dbReference>
<evidence type="ECO:0000256" key="3">
    <source>
        <dbReference type="ARBA" id="ARBA00022989"/>
    </source>
</evidence>
<evidence type="ECO:0000256" key="2">
    <source>
        <dbReference type="ARBA" id="ARBA00022692"/>
    </source>
</evidence>
<feature type="transmembrane region" description="Helical" evidence="5">
    <location>
        <begin position="150"/>
        <end position="173"/>
    </location>
</feature>
<dbReference type="GO" id="GO:1902600">
    <property type="term" value="P:proton transmembrane transport"/>
    <property type="evidence" value="ECO:0007669"/>
    <property type="project" value="InterPro"/>
</dbReference>
<keyword evidence="2 5" id="KW-0812">Transmembrane</keyword>
<feature type="transmembrane region" description="Helical" evidence="5">
    <location>
        <begin position="267"/>
        <end position="287"/>
    </location>
</feature>
<dbReference type="InterPro" id="IPR006153">
    <property type="entry name" value="Cation/H_exchanger_TM"/>
</dbReference>
<reference evidence="7" key="1">
    <citation type="submission" date="2020-10" db="EMBL/GenBank/DDBJ databases">
        <authorList>
            <person name="Gilroy R."/>
        </authorList>
    </citation>
    <scope>NUCLEOTIDE SEQUENCE</scope>
    <source>
        <strain evidence="7">ChiSxjej2B14-8506</strain>
    </source>
</reference>
<keyword evidence="3 5" id="KW-1133">Transmembrane helix</keyword>
<name>A0A9D1LQW6_9FIRM</name>
<feature type="domain" description="Cation/H+ exchanger transmembrane" evidence="6">
    <location>
        <begin position="13"/>
        <end position="379"/>
    </location>
</feature>
<dbReference type="EMBL" id="DVNK01000027">
    <property type="protein sequence ID" value="HIU46390.1"/>
    <property type="molecule type" value="Genomic_DNA"/>
</dbReference>
<accession>A0A9D1LQW6</accession>
<feature type="transmembrane region" description="Helical" evidence="5">
    <location>
        <begin position="179"/>
        <end position="204"/>
    </location>
</feature>
<dbReference type="InterPro" id="IPR051843">
    <property type="entry name" value="CPA1_transporter"/>
</dbReference>
<dbReference type="Pfam" id="PF00999">
    <property type="entry name" value="Na_H_Exchanger"/>
    <property type="match status" value="1"/>
</dbReference>
<reference evidence="7" key="2">
    <citation type="journal article" date="2021" name="PeerJ">
        <title>Extensive microbial diversity within the chicken gut microbiome revealed by metagenomics and culture.</title>
        <authorList>
            <person name="Gilroy R."/>
            <person name="Ravi A."/>
            <person name="Getino M."/>
            <person name="Pursley I."/>
            <person name="Horton D.L."/>
            <person name="Alikhan N.F."/>
            <person name="Baker D."/>
            <person name="Gharbi K."/>
            <person name="Hall N."/>
            <person name="Watson M."/>
            <person name="Adriaenssens E.M."/>
            <person name="Foster-Nyarko E."/>
            <person name="Jarju S."/>
            <person name="Secka A."/>
            <person name="Antonio M."/>
            <person name="Oren A."/>
            <person name="Chaudhuri R.R."/>
            <person name="La Ragione R."/>
            <person name="Hildebrand F."/>
            <person name="Pallen M.J."/>
        </authorList>
    </citation>
    <scope>NUCLEOTIDE SEQUENCE</scope>
    <source>
        <strain evidence="7">ChiSxjej2B14-8506</strain>
    </source>
</reference>
<evidence type="ECO:0000256" key="4">
    <source>
        <dbReference type="ARBA" id="ARBA00023136"/>
    </source>
</evidence>
<feature type="transmembrane region" description="Helical" evidence="5">
    <location>
        <begin position="360"/>
        <end position="381"/>
    </location>
</feature>
<dbReference type="InterPro" id="IPR038770">
    <property type="entry name" value="Na+/solute_symporter_sf"/>
</dbReference>
<dbReference type="GO" id="GO:0015297">
    <property type="term" value="F:antiporter activity"/>
    <property type="evidence" value="ECO:0007669"/>
    <property type="project" value="InterPro"/>
</dbReference>
<feature type="transmembrane region" description="Helical" evidence="5">
    <location>
        <begin position="293"/>
        <end position="319"/>
    </location>
</feature>
<keyword evidence="4 5" id="KW-0472">Membrane</keyword>
<dbReference type="AlphaFoldDB" id="A0A9D1LQW6"/>
<organism evidence="7 8">
    <name type="scientific">Candidatus Fimadaptatus faecigallinarum</name>
    <dbReference type="NCBI Taxonomy" id="2840814"/>
    <lineage>
        <taxon>Bacteria</taxon>
        <taxon>Bacillati</taxon>
        <taxon>Bacillota</taxon>
        <taxon>Clostridia</taxon>
        <taxon>Eubacteriales</taxon>
        <taxon>Candidatus Fimadaptatus</taxon>
    </lineage>
</organism>
<feature type="transmembrane region" description="Helical" evidence="5">
    <location>
        <begin position="331"/>
        <end position="354"/>
    </location>
</feature>
<comment type="caution">
    <text evidence="7">The sequence shown here is derived from an EMBL/GenBank/DDBJ whole genome shotgun (WGS) entry which is preliminary data.</text>
</comment>
<feature type="transmembrane region" description="Helical" evidence="5">
    <location>
        <begin position="89"/>
        <end position="109"/>
    </location>
</feature>
<dbReference type="Gene3D" id="1.20.1530.20">
    <property type="match status" value="1"/>
</dbReference>
<evidence type="ECO:0000259" key="6">
    <source>
        <dbReference type="Pfam" id="PF00999"/>
    </source>
</evidence>
<evidence type="ECO:0000313" key="7">
    <source>
        <dbReference type="EMBL" id="HIU46390.1"/>
    </source>
</evidence>
<sequence>MLLTLGLMFVVGLALGAVCARLKLPRLVGMMATGLLLGPHVLNLMDAGTLAVSADLRELALIVILLRAGLSLDLAGLRRVGRPALMMSCVPALCEIFAYALLGGTLLGLSTLESALLGAVMGAVSPAVVVPGMVGLMERGLGQRNSVPQLVIAGASMDDVFVIVVFTALLSMAQGGTVSAWSFAGIPVSICLGIALGTAAGLALSALVSRWHMRDSVKVVLMLGCACLMAALEELLKGYVPMSGLLSVMAMAAALRHRRADVAERLASKFSKVWIAAEIALFALVGAQVDPTLLAQAGVGALAMIAAGLAIRALGVWLSTARTRLTLRERIFCAIAYMPKATVQAAIGGVPLAAGLDCGGLVLAMAALAIVLTAPLGALAIQAAGPRLLD</sequence>
<dbReference type="Proteomes" id="UP000824123">
    <property type="component" value="Unassembled WGS sequence"/>
</dbReference>
<evidence type="ECO:0000313" key="8">
    <source>
        <dbReference type="Proteomes" id="UP000824123"/>
    </source>
</evidence>
<gene>
    <name evidence="7" type="ORF">IAC59_03945</name>
</gene>
<feature type="transmembrane region" description="Helical" evidence="5">
    <location>
        <begin position="238"/>
        <end position="255"/>
    </location>
</feature>
<feature type="transmembrane region" description="Helical" evidence="5">
    <location>
        <begin position="216"/>
        <end position="232"/>
    </location>
</feature>
<feature type="transmembrane region" description="Helical" evidence="5">
    <location>
        <begin position="115"/>
        <end position="138"/>
    </location>
</feature>
<evidence type="ECO:0000256" key="5">
    <source>
        <dbReference type="SAM" id="Phobius"/>
    </source>
</evidence>
<proteinExistence type="predicted"/>